<dbReference type="Pfam" id="PF08442">
    <property type="entry name" value="ATP-grasp_2"/>
    <property type="match status" value="1"/>
</dbReference>
<dbReference type="InterPro" id="IPR005809">
    <property type="entry name" value="Succ_CoA_ligase-like_bsu"/>
</dbReference>
<reference evidence="12" key="1">
    <citation type="submission" date="2021-04" db="EMBL/GenBank/DDBJ databases">
        <authorList>
            <person name="Pira H."/>
            <person name="Risdian C."/>
            <person name="Wink J."/>
        </authorList>
    </citation>
    <scope>NUCLEOTIDE SEQUENCE</scope>
    <source>
        <strain evidence="12">WH158</strain>
    </source>
</reference>
<dbReference type="PROSITE" id="PS50975">
    <property type="entry name" value="ATP_GRASP"/>
    <property type="match status" value="1"/>
</dbReference>
<feature type="binding site" evidence="10">
    <location>
        <position position="46"/>
    </location>
    <ligand>
        <name>ATP</name>
        <dbReference type="ChEBI" id="CHEBI:30616"/>
    </ligand>
</feature>
<feature type="binding site" evidence="10">
    <location>
        <position position="209"/>
    </location>
    <ligand>
        <name>Mg(2+)</name>
        <dbReference type="ChEBI" id="CHEBI:18420"/>
    </ligand>
</feature>
<feature type="binding site" evidence="10">
    <location>
        <position position="228"/>
    </location>
    <ligand>
        <name>Mg(2+)</name>
        <dbReference type="ChEBI" id="CHEBI:18420"/>
    </ligand>
</feature>
<evidence type="ECO:0000313" key="13">
    <source>
        <dbReference type="Proteomes" id="UP001138681"/>
    </source>
</evidence>
<evidence type="ECO:0000256" key="5">
    <source>
        <dbReference type="ARBA" id="ARBA00022741"/>
    </source>
</evidence>
<comment type="catalytic activity">
    <reaction evidence="10">
        <text>succinate + ATP + CoA = succinyl-CoA + ADP + phosphate</text>
        <dbReference type="Rhea" id="RHEA:17661"/>
        <dbReference type="ChEBI" id="CHEBI:30031"/>
        <dbReference type="ChEBI" id="CHEBI:30616"/>
        <dbReference type="ChEBI" id="CHEBI:43474"/>
        <dbReference type="ChEBI" id="CHEBI:57287"/>
        <dbReference type="ChEBI" id="CHEBI:57292"/>
        <dbReference type="ChEBI" id="CHEBI:456216"/>
        <dbReference type="EC" id="6.2.1.5"/>
    </reaction>
</comment>
<comment type="pathway">
    <text evidence="9">One-carbon metabolism; formaldehyde assimilation via serine pathway.</text>
</comment>
<dbReference type="NCBIfam" id="NF001913">
    <property type="entry name" value="PRK00696.1"/>
    <property type="match status" value="1"/>
</dbReference>
<feature type="binding site" evidence="10">
    <location>
        <position position="117"/>
    </location>
    <ligand>
        <name>ATP</name>
        <dbReference type="ChEBI" id="CHEBI:30616"/>
    </ligand>
</feature>
<dbReference type="GO" id="GO:0006104">
    <property type="term" value="P:succinyl-CoA metabolic process"/>
    <property type="evidence" value="ECO:0007669"/>
    <property type="project" value="TreeGrafter"/>
</dbReference>
<dbReference type="GO" id="GO:0050074">
    <property type="term" value="F:malate-CoA ligase activity"/>
    <property type="evidence" value="ECO:0007669"/>
    <property type="project" value="UniProtKB-EC"/>
</dbReference>
<dbReference type="PROSITE" id="PS01217">
    <property type="entry name" value="SUCCINYL_COA_LIG_3"/>
    <property type="match status" value="1"/>
</dbReference>
<dbReference type="GO" id="GO:0005524">
    <property type="term" value="F:ATP binding"/>
    <property type="evidence" value="ECO:0007669"/>
    <property type="project" value="UniProtKB-UniRule"/>
</dbReference>
<dbReference type="AlphaFoldDB" id="A0A9X1JNJ3"/>
<dbReference type="FunFam" id="3.30.1490.20:FF:000002">
    <property type="entry name" value="Succinate--CoA ligase [ADP-forming] subunit beta"/>
    <property type="match status" value="1"/>
</dbReference>
<keyword evidence="13" id="KW-1185">Reference proteome</keyword>
<evidence type="ECO:0000259" key="11">
    <source>
        <dbReference type="PROSITE" id="PS50975"/>
    </source>
</evidence>
<evidence type="ECO:0000256" key="2">
    <source>
        <dbReference type="ARBA" id="ARBA00022532"/>
    </source>
</evidence>
<feature type="domain" description="ATP-grasp" evidence="11">
    <location>
        <begin position="9"/>
        <end position="55"/>
    </location>
</feature>
<dbReference type="InterPro" id="IPR005811">
    <property type="entry name" value="SUCC_ACL_C"/>
</dbReference>
<feature type="binding site" evidence="10">
    <location>
        <begin position="53"/>
        <end position="55"/>
    </location>
    <ligand>
        <name>ATP</name>
        <dbReference type="ChEBI" id="CHEBI:30616"/>
    </ligand>
</feature>
<dbReference type="FunFam" id="3.40.50.261:FF:000001">
    <property type="entry name" value="Succinate--CoA ligase [ADP-forming] subunit beta"/>
    <property type="match status" value="1"/>
</dbReference>
<keyword evidence="2 10" id="KW-0816">Tricarboxylic acid cycle</keyword>
<dbReference type="InterPro" id="IPR013650">
    <property type="entry name" value="ATP-grasp_succ-CoA_synth-type"/>
</dbReference>
<evidence type="ECO:0000256" key="9">
    <source>
        <dbReference type="ARBA" id="ARBA00060690"/>
    </source>
</evidence>
<comment type="caution">
    <text evidence="12">The sequence shown here is derived from an EMBL/GenBank/DDBJ whole genome shotgun (WGS) entry which is preliminary data.</text>
</comment>
<dbReference type="GO" id="GO:0042709">
    <property type="term" value="C:succinate-CoA ligase complex"/>
    <property type="evidence" value="ECO:0007669"/>
    <property type="project" value="TreeGrafter"/>
</dbReference>
<keyword evidence="6 10" id="KW-0067">ATP-binding</keyword>
<dbReference type="RefSeq" id="WP_218403802.1">
    <property type="nucleotide sequence ID" value="NZ_JAGSPC010000001.1"/>
</dbReference>
<comment type="catalytic activity">
    <reaction evidence="8">
        <text>(S)-malate + ATP + CoA = (S)-malyl-CoA + ADP + phosphate</text>
        <dbReference type="Rhea" id="RHEA:26193"/>
        <dbReference type="ChEBI" id="CHEBI:15589"/>
        <dbReference type="ChEBI" id="CHEBI:30616"/>
        <dbReference type="ChEBI" id="CHEBI:43474"/>
        <dbReference type="ChEBI" id="CHEBI:57287"/>
        <dbReference type="ChEBI" id="CHEBI:57317"/>
        <dbReference type="ChEBI" id="CHEBI:456216"/>
        <dbReference type="EC" id="6.2.1.9"/>
    </reaction>
</comment>
<evidence type="ECO:0000313" key="12">
    <source>
        <dbReference type="EMBL" id="MBV7258487.1"/>
    </source>
</evidence>
<accession>A0A9X1JNJ3</accession>
<dbReference type="InterPro" id="IPR017866">
    <property type="entry name" value="Succ-CoA_synthase_bsu_CS"/>
</dbReference>
<feature type="binding site" evidence="10">
    <location>
        <begin position="336"/>
        <end position="338"/>
    </location>
    <ligand>
        <name>substrate</name>
        <note>ligand shared with subunit alpha</note>
    </ligand>
</feature>
<sequence length="404" mass="42969">MNVHEYQAKELLKEYGIAIPAGHAALTVEEAVEGAKRLPGPLYVVKAQIHAGGRGKGKFKELPEDAKGGVRLAFSLDEVESHAKEMLGNTLVTIQTGDEGKQVNRLYVTDGVDIESEYYLAMLVDRASGQVAMVASTEGGMDIEDVAHNTPEKITTITIDPAQGFMPHHGRAVAFALELSGALNKKCQKLAAQLYQAFMASDCEMLEINPLVETKPDSDGNADLLVLDTKMSFDGNALYRHKTIEAMRDETEEDPAEVEASQYDLAYIKLDGNIGCMVNGAGLAMATMDIIKLNGAFPANFLDVGGGATTEKVTAAFKIILKDPAVEGILVNIFGGIMKCDIIADGIVQAAKEVNLSVPLVVRLEGTNVQAGKDILANSGLPIVAADDLGDAAKKIVAEVKQAA</sequence>
<comment type="subunit">
    <text evidence="10">Heterotetramer of two alpha and two beta subunits.</text>
</comment>
<comment type="cofactor">
    <cofactor evidence="10">
        <name>Mg(2+)</name>
        <dbReference type="ChEBI" id="CHEBI:18420"/>
    </cofactor>
    <text evidence="10">Binds 1 Mg(2+) ion per subunit.</text>
</comment>
<dbReference type="Pfam" id="PF00549">
    <property type="entry name" value="Ligase_CoA"/>
    <property type="match status" value="1"/>
</dbReference>
<comment type="pathway">
    <text evidence="10">Carbohydrate metabolism; tricarboxylic acid cycle; succinate from succinyl-CoA (ligase route): step 1/1.</text>
</comment>
<evidence type="ECO:0000256" key="4">
    <source>
        <dbReference type="ARBA" id="ARBA00022723"/>
    </source>
</evidence>
<evidence type="ECO:0000256" key="3">
    <source>
        <dbReference type="ARBA" id="ARBA00022598"/>
    </source>
</evidence>
<evidence type="ECO:0000256" key="10">
    <source>
        <dbReference type="HAMAP-Rule" id="MF_00558"/>
    </source>
</evidence>
<dbReference type="GO" id="GO:0000287">
    <property type="term" value="F:magnesium ion binding"/>
    <property type="evidence" value="ECO:0007669"/>
    <property type="project" value="UniProtKB-UniRule"/>
</dbReference>
<dbReference type="FunFam" id="3.30.470.20:FF:000002">
    <property type="entry name" value="Succinate--CoA ligase [ADP-forming] subunit beta"/>
    <property type="match status" value="1"/>
</dbReference>
<proteinExistence type="inferred from homology"/>
<feature type="binding site" evidence="10">
    <location>
        <position position="279"/>
    </location>
    <ligand>
        <name>substrate</name>
        <note>ligand shared with subunit alpha</note>
    </ligand>
</feature>
<dbReference type="PANTHER" id="PTHR11815:SF10">
    <property type="entry name" value="SUCCINATE--COA LIGASE [GDP-FORMING] SUBUNIT BETA, MITOCHONDRIAL"/>
    <property type="match status" value="1"/>
</dbReference>
<keyword evidence="3 10" id="KW-0436">Ligase</keyword>
<name>A0A9X1JNJ3_9SPHN</name>
<comment type="function">
    <text evidence="10">Succinyl-CoA synthetase functions in the citric acid cycle (TCA), coupling the hydrolysis of succinyl-CoA to the synthesis of either ATP or GTP and thus represents the only step of substrate-level phosphorylation in the TCA. The beta subunit provides nucleotide specificity of the enzyme and binds the substrate succinate, while the binding sites for coenzyme A and phosphate are found in the alpha subunit.</text>
</comment>
<keyword evidence="4 10" id="KW-0479">Metal-binding</keyword>
<evidence type="ECO:0000256" key="8">
    <source>
        <dbReference type="ARBA" id="ARBA00052241"/>
    </source>
</evidence>
<dbReference type="GO" id="GO:0005829">
    <property type="term" value="C:cytosol"/>
    <property type="evidence" value="ECO:0007669"/>
    <property type="project" value="TreeGrafter"/>
</dbReference>
<feature type="binding site" evidence="10">
    <location>
        <position position="112"/>
    </location>
    <ligand>
        <name>ATP</name>
        <dbReference type="ChEBI" id="CHEBI:30616"/>
    </ligand>
</feature>
<dbReference type="PIRSF" id="PIRSF001554">
    <property type="entry name" value="SucCS_beta"/>
    <property type="match status" value="1"/>
</dbReference>
<comment type="catalytic activity">
    <reaction evidence="10">
        <text>GTP + succinate + CoA = succinyl-CoA + GDP + phosphate</text>
        <dbReference type="Rhea" id="RHEA:22120"/>
        <dbReference type="ChEBI" id="CHEBI:30031"/>
        <dbReference type="ChEBI" id="CHEBI:37565"/>
        <dbReference type="ChEBI" id="CHEBI:43474"/>
        <dbReference type="ChEBI" id="CHEBI:57287"/>
        <dbReference type="ChEBI" id="CHEBI:57292"/>
        <dbReference type="ChEBI" id="CHEBI:58189"/>
    </reaction>
</comment>
<comment type="similarity">
    <text evidence="1 10">Belongs to the succinate/malate CoA ligase beta subunit family.</text>
</comment>
<dbReference type="GO" id="GO:0006099">
    <property type="term" value="P:tricarboxylic acid cycle"/>
    <property type="evidence" value="ECO:0007669"/>
    <property type="project" value="UniProtKB-UniRule"/>
</dbReference>
<protein>
    <recommendedName>
        <fullName evidence="10">Succinate--CoA ligase [ADP-forming] subunit beta</fullName>
        <ecNumber evidence="10">6.2.1.5</ecNumber>
    </recommendedName>
    <alternativeName>
        <fullName evidence="10">Succinyl-CoA synthetase subunit beta</fullName>
        <shortName evidence="10">SCS-beta</shortName>
    </alternativeName>
</protein>
<dbReference type="Proteomes" id="UP001138681">
    <property type="component" value="Unassembled WGS sequence"/>
</dbReference>
<dbReference type="EC" id="6.2.1.5" evidence="10"/>
<gene>
    <name evidence="10 12" type="primary">sucC</name>
    <name evidence="12" type="ORF">KCG46_02725</name>
</gene>
<dbReference type="NCBIfam" id="TIGR01016">
    <property type="entry name" value="sucCoAbeta"/>
    <property type="match status" value="1"/>
</dbReference>
<dbReference type="GO" id="GO:0004775">
    <property type="term" value="F:succinate-CoA ligase (ADP-forming) activity"/>
    <property type="evidence" value="ECO:0007669"/>
    <property type="project" value="UniProtKB-UniRule"/>
</dbReference>
<dbReference type="EMBL" id="JAGSPC010000001">
    <property type="protein sequence ID" value="MBV7258487.1"/>
    <property type="molecule type" value="Genomic_DNA"/>
</dbReference>
<dbReference type="InterPro" id="IPR011761">
    <property type="entry name" value="ATP-grasp"/>
</dbReference>
<comment type="caution">
    <text evidence="10">Lacks conserved residue(s) required for the propagation of feature annotation.</text>
</comment>
<dbReference type="PANTHER" id="PTHR11815">
    <property type="entry name" value="SUCCINYL-COA SYNTHETASE BETA CHAIN"/>
    <property type="match status" value="1"/>
</dbReference>
<evidence type="ECO:0000256" key="6">
    <source>
        <dbReference type="ARBA" id="ARBA00022840"/>
    </source>
</evidence>
<dbReference type="HAMAP" id="MF_00558">
    <property type="entry name" value="Succ_CoA_beta"/>
    <property type="match status" value="1"/>
</dbReference>
<keyword evidence="5 10" id="KW-0547">Nucleotide-binding</keyword>
<evidence type="ECO:0000256" key="1">
    <source>
        <dbReference type="ARBA" id="ARBA00009182"/>
    </source>
</evidence>
<keyword evidence="7 10" id="KW-0460">Magnesium</keyword>
<organism evidence="12 13">
    <name type="scientific">Erythrobacter crassostreae</name>
    <dbReference type="NCBI Taxonomy" id="2828328"/>
    <lineage>
        <taxon>Bacteria</taxon>
        <taxon>Pseudomonadati</taxon>
        <taxon>Pseudomonadota</taxon>
        <taxon>Alphaproteobacteria</taxon>
        <taxon>Sphingomonadales</taxon>
        <taxon>Erythrobacteraceae</taxon>
        <taxon>Erythrobacter/Porphyrobacter group</taxon>
        <taxon>Erythrobacter</taxon>
    </lineage>
</organism>
<evidence type="ECO:0000256" key="7">
    <source>
        <dbReference type="ARBA" id="ARBA00022842"/>
    </source>
</evidence>